<dbReference type="InterPro" id="IPR011060">
    <property type="entry name" value="RibuloseP-bd_barrel"/>
</dbReference>
<dbReference type="GeneID" id="30679858"/>
<gene>
    <name evidence="2" type="ORF">EYM_02285</name>
</gene>
<dbReference type="SUPFAM" id="SSF51366">
    <property type="entry name" value="Ribulose-phoshate binding barrel"/>
    <property type="match status" value="1"/>
</dbReference>
<dbReference type="AlphaFoldDB" id="A0A0U3F1V8"/>
<name>A0A0U3F1V8_9CREN</name>
<protein>
    <submittedName>
        <fullName evidence="2">Photosystem I assembly BtpA</fullName>
    </submittedName>
</protein>
<evidence type="ECO:0000313" key="2">
    <source>
        <dbReference type="EMBL" id="ALU11541.1"/>
    </source>
</evidence>
<dbReference type="CDD" id="cd04722">
    <property type="entry name" value="TIM_phosphate_binding"/>
    <property type="match status" value="1"/>
</dbReference>
<evidence type="ECO:0000313" key="3">
    <source>
        <dbReference type="Proteomes" id="UP000060778"/>
    </source>
</evidence>
<dbReference type="PANTHER" id="PTHR21381">
    <property type="entry name" value="ZGC:162297"/>
    <property type="match status" value="1"/>
</dbReference>
<comment type="similarity">
    <text evidence="1">Belongs to the BtpA family.</text>
</comment>
<dbReference type="RefSeq" id="WP_075049479.1">
    <property type="nucleotide sequence ID" value="NZ_CP006867.1"/>
</dbReference>
<dbReference type="OrthoDB" id="38543at2157"/>
<dbReference type="KEGG" id="iis:EYM_02285"/>
<dbReference type="EMBL" id="CP006867">
    <property type="protein sequence ID" value="ALU11541.1"/>
    <property type="molecule type" value="Genomic_DNA"/>
</dbReference>
<keyword evidence="3" id="KW-1185">Reference proteome</keyword>
<dbReference type="PANTHER" id="PTHR21381:SF3">
    <property type="entry name" value="SGC REGION PROTEIN SGCQ-RELATED"/>
    <property type="match status" value="1"/>
</dbReference>
<proteinExistence type="inferred from homology"/>
<dbReference type="InterPro" id="IPR005137">
    <property type="entry name" value="BtpA"/>
</dbReference>
<dbReference type="Proteomes" id="UP000060778">
    <property type="component" value="Chromosome"/>
</dbReference>
<organism evidence="2 3">
    <name type="scientific">Ignicoccus islandicus DSM 13165</name>
    <dbReference type="NCBI Taxonomy" id="940295"/>
    <lineage>
        <taxon>Archaea</taxon>
        <taxon>Thermoproteota</taxon>
        <taxon>Thermoprotei</taxon>
        <taxon>Desulfurococcales</taxon>
        <taxon>Desulfurococcaceae</taxon>
        <taxon>Ignicoccus</taxon>
    </lineage>
</organism>
<dbReference type="PIRSF" id="PIRSF005956">
    <property type="entry name" value="BtpA"/>
    <property type="match status" value="1"/>
</dbReference>
<reference evidence="2 3" key="1">
    <citation type="submission" date="2013-11" db="EMBL/GenBank/DDBJ databases">
        <title>Comparative genomics of Ignicoccus.</title>
        <authorList>
            <person name="Podar M."/>
        </authorList>
    </citation>
    <scope>NUCLEOTIDE SEQUENCE [LARGE SCALE GENOMIC DNA]</scope>
    <source>
        <strain evidence="2 3">DSM 13165</strain>
    </source>
</reference>
<accession>A0A0U3F1V8</accession>
<evidence type="ECO:0000256" key="1">
    <source>
        <dbReference type="ARBA" id="ARBA00006007"/>
    </source>
</evidence>
<sequence length="250" mass="27088">MEVIGVVHLPPLPSSPQWNGDLEEVIRRAVRDAKALEIGGVDSILVENYGDYPYRIRVDPLTVAAVTRVTTEVLYSVNVNVGVSLLRNSAPEAIAIALVTGANFVRSNQWCWTSDAPEGLLQPVAREGIEVMRVFGKKVRVIADVRVKHASPISGRSVCDEARDLGGRCMADALAVSGSATGEEADPEEAKLVKRCSGKPVYVASGVTPWNVDKYEEADGVIVGTYFKEGGVTTNPVDVERVRKFVNRVR</sequence>
<dbReference type="Pfam" id="PF03437">
    <property type="entry name" value="BtpA"/>
    <property type="match status" value="1"/>
</dbReference>
<dbReference type="NCBIfam" id="TIGR00259">
    <property type="entry name" value="thylakoid_BtpA"/>
    <property type="match status" value="1"/>
</dbReference>